<accession>A0A8H4Q4D7</accession>
<feature type="compositionally biased region" description="Low complexity" evidence="1">
    <location>
        <begin position="141"/>
        <end position="163"/>
    </location>
</feature>
<dbReference type="Proteomes" id="UP000562929">
    <property type="component" value="Unassembled WGS sequence"/>
</dbReference>
<feature type="compositionally biased region" description="Basic and acidic residues" evidence="1">
    <location>
        <begin position="242"/>
        <end position="256"/>
    </location>
</feature>
<organism evidence="3 4">
    <name type="scientific">Ophiocordyceps camponoti-floridani</name>
    <dbReference type="NCBI Taxonomy" id="2030778"/>
    <lineage>
        <taxon>Eukaryota</taxon>
        <taxon>Fungi</taxon>
        <taxon>Dikarya</taxon>
        <taxon>Ascomycota</taxon>
        <taxon>Pezizomycotina</taxon>
        <taxon>Sordariomycetes</taxon>
        <taxon>Hypocreomycetidae</taxon>
        <taxon>Hypocreales</taxon>
        <taxon>Ophiocordycipitaceae</taxon>
        <taxon>Ophiocordyceps</taxon>
    </lineage>
</organism>
<sequence length="272" mass="28165">MAVKDQKALTLPHLSGVDPDGTPSSRDTCGWISGRPESALTCHPGQRCAVDSARSLVGCCWTPLDGACRLSTRCLEGGPRSDARDGGDAARTLDLVCRGEAAPYCKTDVFASDSIIDGFSLLICGTDRRTETAFRFTVDSSTASSPSSRIQTATSLSSLTASTPIPNPVGPSHLSTSLGSAFVTPAPSTAPYPPLPSSSASAASPWAVTGAILGSVGGLAAVAGAAWLLWKLVIRPKISLRGKSEKERRATERPAQRAEASGEAATQTEYQS</sequence>
<feature type="region of interest" description="Disordered" evidence="1">
    <location>
        <begin position="141"/>
        <end position="171"/>
    </location>
</feature>
<dbReference type="OrthoDB" id="4924495at2759"/>
<reference evidence="3 4" key="1">
    <citation type="journal article" date="2020" name="G3 (Bethesda)">
        <title>Genetic Underpinnings of Host Manipulation by Ophiocordyceps as Revealed by Comparative Transcriptomics.</title>
        <authorList>
            <person name="Will I."/>
            <person name="Das B."/>
            <person name="Trinh T."/>
            <person name="Brachmann A."/>
            <person name="Ohm R.A."/>
            <person name="de Bekker C."/>
        </authorList>
    </citation>
    <scope>NUCLEOTIDE SEQUENCE [LARGE SCALE GENOMIC DNA]</scope>
    <source>
        <strain evidence="3 4">EC05</strain>
    </source>
</reference>
<keyword evidence="2" id="KW-0472">Membrane</keyword>
<protein>
    <recommendedName>
        <fullName evidence="5">Mid2 domain-containing protein</fullName>
    </recommendedName>
</protein>
<evidence type="ECO:0000256" key="2">
    <source>
        <dbReference type="SAM" id="Phobius"/>
    </source>
</evidence>
<keyword evidence="2" id="KW-0812">Transmembrane</keyword>
<evidence type="ECO:0000256" key="1">
    <source>
        <dbReference type="SAM" id="MobiDB-lite"/>
    </source>
</evidence>
<dbReference type="EMBL" id="JAACLJ010000005">
    <property type="protein sequence ID" value="KAF4585448.1"/>
    <property type="molecule type" value="Genomic_DNA"/>
</dbReference>
<evidence type="ECO:0000313" key="4">
    <source>
        <dbReference type="Proteomes" id="UP000562929"/>
    </source>
</evidence>
<feature type="region of interest" description="Disordered" evidence="1">
    <location>
        <begin position="1"/>
        <end position="26"/>
    </location>
</feature>
<dbReference type="AlphaFoldDB" id="A0A8H4Q4D7"/>
<proteinExistence type="predicted"/>
<feature type="transmembrane region" description="Helical" evidence="2">
    <location>
        <begin position="206"/>
        <end position="230"/>
    </location>
</feature>
<keyword evidence="2" id="KW-1133">Transmembrane helix</keyword>
<keyword evidence="4" id="KW-1185">Reference proteome</keyword>
<comment type="caution">
    <text evidence="3">The sequence shown here is derived from an EMBL/GenBank/DDBJ whole genome shotgun (WGS) entry which is preliminary data.</text>
</comment>
<gene>
    <name evidence="3" type="ORF">GQ602_004753</name>
</gene>
<evidence type="ECO:0008006" key="5">
    <source>
        <dbReference type="Google" id="ProtNLM"/>
    </source>
</evidence>
<feature type="region of interest" description="Disordered" evidence="1">
    <location>
        <begin position="241"/>
        <end position="272"/>
    </location>
</feature>
<evidence type="ECO:0000313" key="3">
    <source>
        <dbReference type="EMBL" id="KAF4585448.1"/>
    </source>
</evidence>
<name>A0A8H4Q4D7_9HYPO</name>